<dbReference type="AlphaFoldDB" id="S9PMP1"/>
<reference evidence="1" key="1">
    <citation type="submission" date="2013-05" db="EMBL/GenBank/DDBJ databases">
        <title>Genome assembly of Cystobacter fuscus DSM 2262.</title>
        <authorList>
            <person name="Sharma G."/>
            <person name="Khatri I."/>
            <person name="Kaur C."/>
            <person name="Mayilraj S."/>
            <person name="Subramanian S."/>
        </authorList>
    </citation>
    <scope>NUCLEOTIDE SEQUENCE [LARGE SCALE GENOMIC DNA]</scope>
    <source>
        <strain evidence="1">DSM 2262</strain>
    </source>
</reference>
<proteinExistence type="predicted"/>
<comment type="caution">
    <text evidence="1">The sequence shown here is derived from an EMBL/GenBank/DDBJ whole genome shotgun (WGS) entry which is preliminary data.</text>
</comment>
<protein>
    <submittedName>
        <fullName evidence="1">Uncharacterized protein</fullName>
    </submittedName>
</protein>
<evidence type="ECO:0000313" key="2">
    <source>
        <dbReference type="Proteomes" id="UP000011682"/>
    </source>
</evidence>
<evidence type="ECO:0000313" key="1">
    <source>
        <dbReference type="EMBL" id="EPX63722.1"/>
    </source>
</evidence>
<gene>
    <name evidence="1" type="ORF">D187_006131</name>
</gene>
<dbReference type="EMBL" id="ANAH02000005">
    <property type="protein sequence ID" value="EPX63722.1"/>
    <property type="molecule type" value="Genomic_DNA"/>
</dbReference>
<organism evidence="1 2">
    <name type="scientific">Cystobacter fuscus (strain ATCC 25194 / DSM 2262 / NBRC 100088 / M29)</name>
    <dbReference type="NCBI Taxonomy" id="1242864"/>
    <lineage>
        <taxon>Bacteria</taxon>
        <taxon>Pseudomonadati</taxon>
        <taxon>Myxococcota</taxon>
        <taxon>Myxococcia</taxon>
        <taxon>Myxococcales</taxon>
        <taxon>Cystobacterineae</taxon>
        <taxon>Archangiaceae</taxon>
        <taxon>Cystobacter</taxon>
    </lineage>
</organism>
<dbReference type="Proteomes" id="UP000011682">
    <property type="component" value="Unassembled WGS sequence"/>
</dbReference>
<accession>S9PMP1</accession>
<name>S9PMP1_CYSF2</name>
<keyword evidence="2" id="KW-1185">Reference proteome</keyword>
<sequence>MYPGAAGSKFRGALRAVSGFAAWTFQDGRGCMTALSDS</sequence>